<name>A0A4Q9Y046_9LACO</name>
<dbReference type="AlphaFoldDB" id="A0A4Q9Y046"/>
<gene>
    <name evidence="1" type="ORF">EUZ87_10415</name>
</gene>
<evidence type="ECO:0000313" key="1">
    <source>
        <dbReference type="EMBL" id="TBX40794.1"/>
    </source>
</evidence>
<organism evidence="1 2">
    <name type="scientific">Lactiplantibacillus paraplantarum</name>
    <dbReference type="NCBI Taxonomy" id="60520"/>
    <lineage>
        <taxon>Bacteria</taxon>
        <taxon>Bacillati</taxon>
        <taxon>Bacillota</taxon>
        <taxon>Bacilli</taxon>
        <taxon>Lactobacillales</taxon>
        <taxon>Lactobacillaceae</taxon>
        <taxon>Lactiplantibacillus</taxon>
    </lineage>
</organism>
<protein>
    <submittedName>
        <fullName evidence="1">Uncharacterized protein</fullName>
    </submittedName>
</protein>
<dbReference type="EMBL" id="SEHH01000071">
    <property type="protein sequence ID" value="TBX40794.1"/>
    <property type="molecule type" value="Genomic_DNA"/>
</dbReference>
<accession>A0A4Q9Y046</accession>
<reference evidence="1 2" key="1">
    <citation type="submission" date="2019-01" db="EMBL/GenBank/DDBJ databases">
        <title>Draft genome sequence of Lactobacillus paraplantarum OSY-TC318, a Producer of the novel lantibiotic Paraplantaracin TC318.</title>
        <authorList>
            <person name="Hussein W.E."/>
            <person name="Huang E."/>
            <person name="Yousef A.E."/>
        </authorList>
    </citation>
    <scope>NUCLEOTIDE SEQUENCE [LARGE SCALE GENOMIC DNA]</scope>
    <source>
        <strain evidence="1 2">OSY-TC318</strain>
    </source>
</reference>
<sequence>MVKESQNFLLENDLKEIDTRTNPATIQYKLYSAYVNLLLSHKYFQTNADIKELTNKLDFELKDYVFKSRTLLIARFMKKIQTLDSEQILLFLSVAKEIVQENGNGKISKRAVTKTSKKLSAIDKFGRS</sequence>
<comment type="caution">
    <text evidence="1">The sequence shown here is derived from an EMBL/GenBank/DDBJ whole genome shotgun (WGS) entry which is preliminary data.</text>
</comment>
<dbReference type="Proteomes" id="UP000292648">
    <property type="component" value="Unassembled WGS sequence"/>
</dbReference>
<evidence type="ECO:0000313" key="2">
    <source>
        <dbReference type="Proteomes" id="UP000292648"/>
    </source>
</evidence>
<proteinExistence type="predicted"/>